<reference evidence="1 2" key="1">
    <citation type="submission" date="2020-05" db="EMBL/GenBank/DDBJ databases">
        <title>Genome Sequencing of Type Strains.</title>
        <authorList>
            <person name="Lemaire J.F."/>
            <person name="Inderbitzin P."/>
            <person name="Gregorio O.A."/>
            <person name="Collins S.B."/>
            <person name="Wespe N."/>
            <person name="Knight-Connoni V."/>
        </authorList>
    </citation>
    <scope>NUCLEOTIDE SEQUENCE [LARGE SCALE GENOMIC DNA]</scope>
    <source>
        <strain evidence="1 2">DSM 100049</strain>
    </source>
</reference>
<keyword evidence="2" id="KW-1185">Reference proteome</keyword>
<dbReference type="RefSeq" id="WP_175310416.1">
    <property type="nucleotide sequence ID" value="NZ_JABMCH010000041.1"/>
</dbReference>
<organism evidence="1 2">
    <name type="scientific">Sphingomonas zeae</name>
    <dbReference type="NCBI Taxonomy" id="1646122"/>
    <lineage>
        <taxon>Bacteria</taxon>
        <taxon>Pseudomonadati</taxon>
        <taxon>Pseudomonadota</taxon>
        <taxon>Alphaproteobacteria</taxon>
        <taxon>Sphingomonadales</taxon>
        <taxon>Sphingomonadaceae</taxon>
        <taxon>Sphingomonas</taxon>
    </lineage>
</organism>
<dbReference type="Proteomes" id="UP000536441">
    <property type="component" value="Unassembled WGS sequence"/>
</dbReference>
<dbReference type="AlphaFoldDB" id="A0A7Y6B1L6"/>
<proteinExistence type="predicted"/>
<evidence type="ECO:0000313" key="1">
    <source>
        <dbReference type="EMBL" id="NUU45618.1"/>
    </source>
</evidence>
<protein>
    <submittedName>
        <fullName evidence="1">Uncharacterized protein</fullName>
    </submittedName>
</protein>
<gene>
    <name evidence="1" type="ORF">HP438_01295</name>
</gene>
<sequence>MSILSTMARRHSRSAVLGALLALLAVFGLIGLSGWHDAVVHDEDPVHVVSVVHNHAGSKSDPDAPIHLLAHSIGQWVDYGGAIPTPHLIPIADRR</sequence>
<name>A0A7Y6B1L6_9SPHN</name>
<evidence type="ECO:0000313" key="2">
    <source>
        <dbReference type="Proteomes" id="UP000536441"/>
    </source>
</evidence>
<dbReference type="EMBL" id="JABMCH010000041">
    <property type="protein sequence ID" value="NUU45618.1"/>
    <property type="molecule type" value="Genomic_DNA"/>
</dbReference>
<comment type="caution">
    <text evidence="1">The sequence shown here is derived from an EMBL/GenBank/DDBJ whole genome shotgun (WGS) entry which is preliminary data.</text>
</comment>
<accession>A0A7Y6B1L6</accession>